<feature type="domain" description="HTH araC/xylS-type" evidence="4">
    <location>
        <begin position="20"/>
        <end position="118"/>
    </location>
</feature>
<keyword evidence="1" id="KW-0805">Transcription regulation</keyword>
<organism evidence="5 6">
    <name type="scientific">Jannaschia pagri</name>
    <dbReference type="NCBI Taxonomy" id="2829797"/>
    <lineage>
        <taxon>Bacteria</taxon>
        <taxon>Pseudomonadati</taxon>
        <taxon>Pseudomonadota</taxon>
        <taxon>Alphaproteobacteria</taxon>
        <taxon>Rhodobacterales</taxon>
        <taxon>Roseobacteraceae</taxon>
        <taxon>Jannaschia</taxon>
    </lineage>
</organism>
<dbReference type="PROSITE" id="PS01124">
    <property type="entry name" value="HTH_ARAC_FAMILY_2"/>
    <property type="match status" value="1"/>
</dbReference>
<dbReference type="InterPro" id="IPR011256">
    <property type="entry name" value="Reg_factor_effector_dom_sf"/>
</dbReference>
<gene>
    <name evidence="5" type="ORF">JANAI62_03050</name>
</gene>
<dbReference type="SUPFAM" id="SSF55136">
    <property type="entry name" value="Probable bacterial effector-binding domain"/>
    <property type="match status" value="1"/>
</dbReference>
<dbReference type="InterPro" id="IPR018060">
    <property type="entry name" value="HTH_AraC"/>
</dbReference>
<dbReference type="Gene3D" id="1.10.10.60">
    <property type="entry name" value="Homeodomain-like"/>
    <property type="match status" value="2"/>
</dbReference>
<dbReference type="SUPFAM" id="SSF46689">
    <property type="entry name" value="Homeodomain-like"/>
    <property type="match status" value="2"/>
</dbReference>
<protein>
    <submittedName>
        <fullName evidence="5">AraC family transcriptional regulator</fullName>
    </submittedName>
</protein>
<dbReference type="PANTHER" id="PTHR40055:SF1">
    <property type="entry name" value="TRANSCRIPTIONAL REGULATOR YGIV-RELATED"/>
    <property type="match status" value="1"/>
</dbReference>
<comment type="caution">
    <text evidence="5">The sequence shown here is derived from an EMBL/GenBank/DDBJ whole genome shotgun (WGS) entry which is preliminary data.</text>
</comment>
<dbReference type="Pfam" id="PF06445">
    <property type="entry name" value="GyrI-like"/>
    <property type="match status" value="1"/>
</dbReference>
<dbReference type="PROSITE" id="PS00041">
    <property type="entry name" value="HTH_ARAC_FAMILY_1"/>
    <property type="match status" value="1"/>
</dbReference>
<dbReference type="InterPro" id="IPR018062">
    <property type="entry name" value="HTH_AraC-typ_CS"/>
</dbReference>
<dbReference type="Gene3D" id="3.20.80.10">
    <property type="entry name" value="Regulatory factor, effector binding domain"/>
    <property type="match status" value="1"/>
</dbReference>
<dbReference type="Proteomes" id="UP000786693">
    <property type="component" value="Unassembled WGS sequence"/>
</dbReference>
<dbReference type="SMART" id="SM00871">
    <property type="entry name" value="AraC_E_bind"/>
    <property type="match status" value="1"/>
</dbReference>
<dbReference type="InterPro" id="IPR029442">
    <property type="entry name" value="GyrI-like"/>
</dbReference>
<dbReference type="InterPro" id="IPR009057">
    <property type="entry name" value="Homeodomain-like_sf"/>
</dbReference>
<dbReference type="SMART" id="SM00342">
    <property type="entry name" value="HTH_ARAC"/>
    <property type="match status" value="1"/>
</dbReference>
<name>A0ABQ4NGX9_9RHOB</name>
<dbReference type="EMBL" id="BPFH01000001">
    <property type="protein sequence ID" value="GIT93682.1"/>
    <property type="molecule type" value="Genomic_DNA"/>
</dbReference>
<evidence type="ECO:0000256" key="1">
    <source>
        <dbReference type="ARBA" id="ARBA00023015"/>
    </source>
</evidence>
<reference evidence="5 6" key="1">
    <citation type="submission" date="2021-05" db="EMBL/GenBank/DDBJ databases">
        <title>Bacteria Genome sequencing.</title>
        <authorList>
            <person name="Takabe Y."/>
            <person name="Nakajima Y."/>
            <person name="Suzuki S."/>
            <person name="Shiozaki T."/>
        </authorList>
    </citation>
    <scope>NUCLEOTIDE SEQUENCE [LARGE SCALE GENOMIC DNA]</scope>
    <source>
        <strain evidence="5 6">AI_62</strain>
    </source>
</reference>
<proteinExistence type="predicted"/>
<keyword evidence="3" id="KW-0804">Transcription</keyword>
<sequence>MGPWYVGPMTTRHPQAPRIDRVMTHIHRNLVRGLSLDELADVAALSRFHFSRVFHEITGEGVSSVVRRIRLNRAAALMVTTDLPVVRVGQGCGYVNVQSFERAFRRAFGVTPLAARAGRRMLSPLIPSKTGDWTMYPVETRSETSFTIAALSHRGAYTQIGAVFQKMDHMLTASGQPTGDSIGIYYDSPQDTAVEDLRSHAGRVVLSGEVPPAMERVDVEGGDFAVLTHVGPYLGLPAAWHYMFNVALSERNLVPRAGIPFERYLNNVRTTPVEDLVTEVCVPVTSV</sequence>
<dbReference type="Pfam" id="PF12833">
    <property type="entry name" value="HTH_18"/>
    <property type="match status" value="1"/>
</dbReference>
<evidence type="ECO:0000259" key="4">
    <source>
        <dbReference type="PROSITE" id="PS01124"/>
    </source>
</evidence>
<evidence type="ECO:0000313" key="6">
    <source>
        <dbReference type="Proteomes" id="UP000786693"/>
    </source>
</evidence>
<evidence type="ECO:0000313" key="5">
    <source>
        <dbReference type="EMBL" id="GIT93682.1"/>
    </source>
</evidence>
<accession>A0ABQ4NGX9</accession>
<keyword evidence="2" id="KW-0238">DNA-binding</keyword>
<keyword evidence="6" id="KW-1185">Reference proteome</keyword>
<evidence type="ECO:0000256" key="2">
    <source>
        <dbReference type="ARBA" id="ARBA00023125"/>
    </source>
</evidence>
<dbReference type="InterPro" id="IPR010499">
    <property type="entry name" value="AraC_E-bd"/>
</dbReference>
<dbReference type="PANTHER" id="PTHR40055">
    <property type="entry name" value="TRANSCRIPTIONAL REGULATOR YGIV-RELATED"/>
    <property type="match status" value="1"/>
</dbReference>
<evidence type="ECO:0000256" key="3">
    <source>
        <dbReference type="ARBA" id="ARBA00023163"/>
    </source>
</evidence>
<dbReference type="InterPro" id="IPR050908">
    <property type="entry name" value="SmbC-like"/>
</dbReference>